<evidence type="ECO:0008006" key="4">
    <source>
        <dbReference type="Google" id="ProtNLM"/>
    </source>
</evidence>
<evidence type="ECO:0000313" key="3">
    <source>
        <dbReference type="Proteomes" id="UP000075320"/>
    </source>
</evidence>
<dbReference type="RefSeq" id="WP_061834698.1">
    <property type="nucleotide sequence ID" value="NZ_LUKE01000001.1"/>
</dbReference>
<organism evidence="2 3">
    <name type="scientific">Bdellovibrio bacteriovorus</name>
    <dbReference type="NCBI Taxonomy" id="959"/>
    <lineage>
        <taxon>Bacteria</taxon>
        <taxon>Pseudomonadati</taxon>
        <taxon>Bdellovibrionota</taxon>
        <taxon>Bdellovibrionia</taxon>
        <taxon>Bdellovibrionales</taxon>
        <taxon>Pseudobdellovibrionaceae</taxon>
        <taxon>Bdellovibrio</taxon>
    </lineage>
</organism>
<dbReference type="AlphaFoldDB" id="A0A150WRN1"/>
<dbReference type="Proteomes" id="UP000075320">
    <property type="component" value="Unassembled WGS sequence"/>
</dbReference>
<accession>A0A150WRN1</accession>
<dbReference type="EMBL" id="LUKE01000001">
    <property type="protein sequence ID" value="KYG67122.1"/>
    <property type="molecule type" value="Genomic_DNA"/>
</dbReference>
<dbReference type="OrthoDB" id="5289189at2"/>
<protein>
    <recommendedName>
        <fullName evidence="4">Outer membrane protein beta-barrel domain-containing protein</fullName>
    </recommendedName>
</protein>
<keyword evidence="3" id="KW-1185">Reference proteome</keyword>
<evidence type="ECO:0000256" key="1">
    <source>
        <dbReference type="SAM" id="SignalP"/>
    </source>
</evidence>
<name>A0A150WRN1_BDEBC</name>
<comment type="caution">
    <text evidence="2">The sequence shown here is derived from an EMBL/GenBank/DDBJ whole genome shotgun (WGS) entry which is preliminary data.</text>
</comment>
<evidence type="ECO:0000313" key="2">
    <source>
        <dbReference type="EMBL" id="KYG67122.1"/>
    </source>
</evidence>
<reference evidence="2 3" key="1">
    <citation type="submission" date="2016-03" db="EMBL/GenBank/DDBJ databases">
        <authorList>
            <person name="Ploux O."/>
        </authorList>
    </citation>
    <scope>NUCLEOTIDE SEQUENCE [LARGE SCALE GENOMIC DNA]</scope>
    <source>
        <strain evidence="2 3">R0</strain>
    </source>
</reference>
<gene>
    <name evidence="2" type="ORF">AZI86_08920</name>
</gene>
<feature type="chain" id="PRO_5007573656" description="Outer membrane protein beta-barrel domain-containing protein" evidence="1">
    <location>
        <begin position="21"/>
        <end position="354"/>
    </location>
</feature>
<keyword evidence="1" id="KW-0732">Signal</keyword>
<sequence>MKIIFLLLIAQLGFASWVYAQEGAPQEAPYVQDENEFDVFSNEGAMSEEADAAGIENEISKPGEAKDVINLNEASDKKIEDELILEEDNKVAIPQEAAPYQEPVVEEVKPAQKIRRSGKTTRSAKGGVEYIHHPQAEKGLVLITKEGAYIYKTEESNSYKHSGAFRFGTMDAPQITAADGTTTFAQMYSGSQLPVISFDFDWQPFQGFGKLGMQTGFSLMFASGNGRFANDGQQAEEKYTFIAVPLNLGLTYRLEIWDRQWLAPYISGGGTYIGVMEMRDDGKSPNIVGTPGAYGGGGLMFNVSAVSRETRYTLRTEYGIQNLWVSADFKYLKTFSEDLDFSSAIVGGGLVLDY</sequence>
<feature type="signal peptide" evidence="1">
    <location>
        <begin position="1"/>
        <end position="20"/>
    </location>
</feature>
<proteinExistence type="predicted"/>